<dbReference type="Pfam" id="PF06772">
    <property type="entry name" value="LtrA"/>
    <property type="match status" value="1"/>
</dbReference>
<feature type="transmembrane region" description="Helical" evidence="2">
    <location>
        <begin position="312"/>
        <end position="334"/>
    </location>
</feature>
<name>A0AB34KDH5_PRYPA</name>
<organism evidence="3 4">
    <name type="scientific">Prymnesium parvum</name>
    <name type="common">Toxic golden alga</name>
    <dbReference type="NCBI Taxonomy" id="97485"/>
    <lineage>
        <taxon>Eukaryota</taxon>
        <taxon>Haptista</taxon>
        <taxon>Haptophyta</taxon>
        <taxon>Prymnesiophyceae</taxon>
        <taxon>Prymnesiales</taxon>
        <taxon>Prymnesiaceae</taxon>
        <taxon>Prymnesium</taxon>
    </lineage>
</organism>
<evidence type="ECO:0000313" key="4">
    <source>
        <dbReference type="Proteomes" id="UP001515480"/>
    </source>
</evidence>
<feature type="transmembrane region" description="Helical" evidence="2">
    <location>
        <begin position="354"/>
        <end position="376"/>
    </location>
</feature>
<evidence type="ECO:0000256" key="2">
    <source>
        <dbReference type="SAM" id="Phobius"/>
    </source>
</evidence>
<feature type="transmembrane region" description="Helical" evidence="2">
    <location>
        <begin position="274"/>
        <end position="291"/>
    </location>
</feature>
<gene>
    <name evidence="3" type="ORF">AB1Y20_001489</name>
</gene>
<feature type="region of interest" description="Disordered" evidence="1">
    <location>
        <begin position="163"/>
        <end position="189"/>
    </location>
</feature>
<keyword evidence="2" id="KW-1133">Transmembrane helix</keyword>
<feature type="transmembrane region" description="Helical" evidence="2">
    <location>
        <begin position="554"/>
        <end position="574"/>
    </location>
</feature>
<sequence length="663" mass="72989">MALATEGAADDVPKAPREPRWLIPIGARNATVWGRQPLDLGWLAGRYGDRHEVAVTPWHPSVKNDTLSLAQWAEEERAHGSGGGADGHAHDRPTLASAKHHTAGRMVYMLPRVRHEFGEEQHHLDPWWGDMLMDLAYVGVCYQLGTIIKYSITEYGCSASHGSEASGSTPGGGDSSSGSDAHRQLASPSGSHGVDYDSLDCPGLASGILTAAAYFFCMFRVWSIETAWRARFSNPDHVHFFLDLCIYFLIIMGGQSITPGVLFEKVGDHSDKGLQEFCIYIIAIFALWLVRMGEVAIFHPRMPARRACASHLVTYLLSLTAWGLALMVTCLPSSRDEHGQEMPRHSLHLLSSLLMVLGAVWPDMRALYMTSLAWLLRRGYGIQMLPKEQTRVPINVTYMLHRCSEFMFVMLGETVLQLIIAERPPPGSPHLGAYICVLLNGFLMSLCMVHSYFVIEPHEGKHHASRRDALAAAMYLVCFGVKAFSITLVGVGFKLILHSPVLPASSSFAKDTRDELSIATTVCFGMPMLMHPLHTGFKNYYRRKTLKSHPGRSAMIVLRVVVLLAMASTTYVHLQPWEVTCVYTGLAVLSAIFTHVQLFVFGTNHEVEAAGVGQKADLKPHWKPALEMVDAHTNGSDLADGPKLEPRVDASEADANGSVKTVV</sequence>
<feature type="transmembrane region" description="Helical" evidence="2">
    <location>
        <begin position="396"/>
        <end position="420"/>
    </location>
</feature>
<evidence type="ECO:0000313" key="3">
    <source>
        <dbReference type="EMBL" id="KAL1530589.1"/>
    </source>
</evidence>
<dbReference type="AlphaFoldDB" id="A0AB34KDH5"/>
<accession>A0AB34KDH5</accession>
<feature type="transmembrane region" description="Helical" evidence="2">
    <location>
        <begin position="475"/>
        <end position="496"/>
    </location>
</feature>
<feature type="transmembrane region" description="Helical" evidence="2">
    <location>
        <begin position="204"/>
        <end position="223"/>
    </location>
</feature>
<protein>
    <submittedName>
        <fullName evidence="3">Uncharacterized protein</fullName>
    </submittedName>
</protein>
<proteinExistence type="predicted"/>
<feature type="transmembrane region" description="Helical" evidence="2">
    <location>
        <begin position="432"/>
        <end position="455"/>
    </location>
</feature>
<reference evidence="3 4" key="1">
    <citation type="journal article" date="2024" name="Science">
        <title>Giant polyketide synthase enzymes in the biosynthesis of giant marine polyether toxins.</title>
        <authorList>
            <person name="Fallon T.R."/>
            <person name="Shende V.V."/>
            <person name="Wierzbicki I.H."/>
            <person name="Pendleton A.L."/>
            <person name="Watervoot N.F."/>
            <person name="Auber R.P."/>
            <person name="Gonzalez D.J."/>
            <person name="Wisecaver J.H."/>
            <person name="Moore B.S."/>
        </authorList>
    </citation>
    <scope>NUCLEOTIDE SEQUENCE [LARGE SCALE GENOMIC DNA]</scope>
    <source>
        <strain evidence="3 4">12B1</strain>
    </source>
</reference>
<feature type="region of interest" description="Disordered" evidence="1">
    <location>
        <begin position="636"/>
        <end position="663"/>
    </location>
</feature>
<dbReference type="InterPro" id="IPR010640">
    <property type="entry name" value="Low_temperature_requirement_A"/>
</dbReference>
<comment type="caution">
    <text evidence="3">The sequence shown here is derived from an EMBL/GenBank/DDBJ whole genome shotgun (WGS) entry which is preliminary data.</text>
</comment>
<dbReference type="Proteomes" id="UP001515480">
    <property type="component" value="Unassembled WGS sequence"/>
</dbReference>
<evidence type="ECO:0000256" key="1">
    <source>
        <dbReference type="SAM" id="MobiDB-lite"/>
    </source>
</evidence>
<feature type="transmembrane region" description="Helical" evidence="2">
    <location>
        <begin position="580"/>
        <end position="601"/>
    </location>
</feature>
<keyword evidence="2" id="KW-0812">Transmembrane</keyword>
<feature type="compositionally biased region" description="Basic and acidic residues" evidence="1">
    <location>
        <begin position="640"/>
        <end position="650"/>
    </location>
</feature>
<keyword evidence="2" id="KW-0472">Membrane</keyword>
<feature type="transmembrane region" description="Helical" evidence="2">
    <location>
        <begin position="516"/>
        <end position="533"/>
    </location>
</feature>
<keyword evidence="4" id="KW-1185">Reference proteome</keyword>
<dbReference type="EMBL" id="JBGBPQ010000001">
    <property type="protein sequence ID" value="KAL1530589.1"/>
    <property type="molecule type" value="Genomic_DNA"/>
</dbReference>
<feature type="transmembrane region" description="Helical" evidence="2">
    <location>
        <begin position="244"/>
        <end position="262"/>
    </location>
</feature>